<dbReference type="PANTHER" id="PTHR39415:SF1">
    <property type="entry name" value="PROLINE-RICH PROTEIN 27"/>
    <property type="match status" value="1"/>
</dbReference>
<feature type="signal peptide" evidence="2">
    <location>
        <begin position="1"/>
        <end position="15"/>
    </location>
</feature>
<dbReference type="PANTHER" id="PTHR39415">
    <property type="entry name" value="PROLINE-RICH PROTEIN 27"/>
    <property type="match status" value="1"/>
</dbReference>
<feature type="region of interest" description="Disordered" evidence="1">
    <location>
        <begin position="139"/>
        <end position="179"/>
    </location>
</feature>
<organism evidence="3 4">
    <name type="scientific">Rousettus aegyptiacus</name>
    <name type="common">Egyptian fruit bat</name>
    <name type="synonym">Pteropus aegyptiacus</name>
    <dbReference type="NCBI Taxonomy" id="9407"/>
    <lineage>
        <taxon>Eukaryota</taxon>
        <taxon>Metazoa</taxon>
        <taxon>Chordata</taxon>
        <taxon>Craniata</taxon>
        <taxon>Vertebrata</taxon>
        <taxon>Euteleostomi</taxon>
        <taxon>Mammalia</taxon>
        <taxon>Eutheria</taxon>
        <taxon>Laurasiatheria</taxon>
        <taxon>Chiroptera</taxon>
        <taxon>Yinpterochiroptera</taxon>
        <taxon>Pteropodoidea</taxon>
        <taxon>Pteropodidae</taxon>
        <taxon>Rousettinae</taxon>
        <taxon>Rousettus</taxon>
    </lineage>
</organism>
<evidence type="ECO:0000313" key="3">
    <source>
        <dbReference type="EMBL" id="KAF6432185.1"/>
    </source>
</evidence>
<proteinExistence type="predicted"/>
<keyword evidence="2" id="KW-0732">Signal</keyword>
<comment type="caution">
    <text evidence="3">The sequence shown here is derived from an EMBL/GenBank/DDBJ whole genome shotgun (WGS) entry which is preliminary data.</text>
</comment>
<dbReference type="InterPro" id="IPR033533">
    <property type="entry name" value="PRR27"/>
</dbReference>
<dbReference type="EMBL" id="JACASE010000010">
    <property type="protein sequence ID" value="KAF6432185.1"/>
    <property type="molecule type" value="Genomic_DNA"/>
</dbReference>
<keyword evidence="4" id="KW-1185">Reference proteome</keyword>
<gene>
    <name evidence="3" type="ORF">HJG63_015969</name>
</gene>
<dbReference type="GO" id="GO:0070062">
    <property type="term" value="C:extracellular exosome"/>
    <property type="evidence" value="ECO:0007669"/>
    <property type="project" value="TreeGrafter"/>
</dbReference>
<feature type="chain" id="PRO_5029480367" evidence="2">
    <location>
        <begin position="16"/>
        <end position="179"/>
    </location>
</feature>
<sequence>MKLLLWACIVCVVFAKKKYFHFVGVVYGDKMYPVNPSLDSHYPISDSDFTSPVYPSENNLPKYPGNPDTDPGTPAYPWIRNAPGAALNHIPSFPVPTWLAAPPRRVFSLVPPSNKPAGPFASSNAVAADPYVAKLHNLPKLSDPEVAVEPTTNEHGEGEPTAATHAAPEPPSSLDLVKK</sequence>
<evidence type="ECO:0000313" key="4">
    <source>
        <dbReference type="Proteomes" id="UP000593571"/>
    </source>
</evidence>
<dbReference type="AlphaFoldDB" id="A0A7J8EA83"/>
<evidence type="ECO:0000256" key="2">
    <source>
        <dbReference type="SAM" id="SignalP"/>
    </source>
</evidence>
<evidence type="ECO:0000256" key="1">
    <source>
        <dbReference type="SAM" id="MobiDB-lite"/>
    </source>
</evidence>
<dbReference type="Proteomes" id="UP000593571">
    <property type="component" value="Unassembled WGS sequence"/>
</dbReference>
<name>A0A7J8EA83_ROUAE</name>
<protein>
    <submittedName>
        <fullName evidence="3">Proline rich 27</fullName>
    </submittedName>
</protein>
<reference evidence="3 4" key="1">
    <citation type="journal article" date="2020" name="Nature">
        <title>Six reference-quality genomes reveal evolution of bat adaptations.</title>
        <authorList>
            <person name="Jebb D."/>
            <person name="Huang Z."/>
            <person name="Pippel M."/>
            <person name="Hughes G.M."/>
            <person name="Lavrichenko K."/>
            <person name="Devanna P."/>
            <person name="Winkler S."/>
            <person name="Jermiin L.S."/>
            <person name="Skirmuntt E.C."/>
            <person name="Katzourakis A."/>
            <person name="Burkitt-Gray L."/>
            <person name="Ray D.A."/>
            <person name="Sullivan K.A.M."/>
            <person name="Roscito J.G."/>
            <person name="Kirilenko B.M."/>
            <person name="Davalos L.M."/>
            <person name="Corthals A.P."/>
            <person name="Power M.L."/>
            <person name="Jones G."/>
            <person name="Ransome R.D."/>
            <person name="Dechmann D.K.N."/>
            <person name="Locatelli A.G."/>
            <person name="Puechmaille S.J."/>
            <person name="Fedrigo O."/>
            <person name="Jarvis E.D."/>
            <person name="Hiller M."/>
            <person name="Vernes S.C."/>
            <person name="Myers E.W."/>
            <person name="Teeling E.C."/>
        </authorList>
    </citation>
    <scope>NUCLEOTIDE SEQUENCE [LARGE SCALE GENOMIC DNA]</scope>
    <source>
        <strain evidence="3">MRouAeg1</strain>
        <tissue evidence="3">Muscle</tissue>
    </source>
</reference>
<accession>A0A7J8EA83</accession>